<gene>
    <name evidence="3" type="ORF">U27_00584</name>
</gene>
<dbReference type="PANTHER" id="PTHR42760:SF115">
    <property type="entry name" value="3-OXOACYL-[ACYL-CARRIER-PROTEIN] REDUCTASE FABG"/>
    <property type="match status" value="1"/>
</dbReference>
<evidence type="ECO:0000313" key="3">
    <source>
        <dbReference type="EMBL" id="GAK60686.1"/>
    </source>
</evidence>
<accession>A0A081C7Y1</accession>
<dbReference type="NCBIfam" id="NF006132">
    <property type="entry name" value="PRK08277.1"/>
    <property type="match status" value="1"/>
</dbReference>
<dbReference type="STRING" id="1499967.U27_00584"/>
<keyword evidence="4" id="KW-1185">Reference proteome</keyword>
<dbReference type="GO" id="GO:0005975">
    <property type="term" value="P:carbohydrate metabolic process"/>
    <property type="evidence" value="ECO:0007669"/>
    <property type="project" value="UniProtKB-ARBA"/>
</dbReference>
<dbReference type="PRINTS" id="PR00080">
    <property type="entry name" value="SDRFAMILY"/>
</dbReference>
<dbReference type="eggNOG" id="COG1028">
    <property type="taxonomic scope" value="Bacteria"/>
</dbReference>
<dbReference type="FunFam" id="3.40.50.720:FF:000240">
    <property type="entry name" value="SDR family oxidoreductase"/>
    <property type="match status" value="1"/>
</dbReference>
<sequence length="284" mass="30379">MKTYSFDDLKNKVCVITGGGGVIGKALVKGIATTGAKIAILDLFKDLADKAATEICAEVTGATVIGVEANVLEKESLLKAKAEVNERLGSIDILINCAGGNSPKATTQVEMMEKADLANLEKTFFGLQLEGFQKVFDLNFLGTVLPTIVFATDMIEREKGVILNISSMNAFRPLTKIPAYSAAKASINNLTEWLAVHLAKMNIRVNAIAPGFFLTTQNKFLLIDENTGEFTPRGQKVMNGTPMGRFGDPEELCGTVLYLLSDLSAFVTGVVIPIDGGFNAYSGV</sequence>
<dbReference type="InterPro" id="IPR020904">
    <property type="entry name" value="Sc_DH/Rdtase_CS"/>
</dbReference>
<dbReference type="GO" id="GO:0016616">
    <property type="term" value="F:oxidoreductase activity, acting on the CH-OH group of donors, NAD or NADP as acceptor"/>
    <property type="evidence" value="ECO:0007669"/>
    <property type="project" value="TreeGrafter"/>
</dbReference>
<protein>
    <submittedName>
        <fullName evidence="3">D-mannonate oxidoreductase</fullName>
    </submittedName>
</protein>
<dbReference type="SUPFAM" id="SSF51735">
    <property type="entry name" value="NAD(P)-binding Rossmann-fold domains"/>
    <property type="match status" value="1"/>
</dbReference>
<proteinExistence type="inferred from homology"/>
<organism evidence="3">
    <name type="scientific">Vecturithrix granuli</name>
    <dbReference type="NCBI Taxonomy" id="1499967"/>
    <lineage>
        <taxon>Bacteria</taxon>
        <taxon>Candidatus Moduliflexota</taxon>
        <taxon>Candidatus Vecturitrichia</taxon>
        <taxon>Candidatus Vecturitrichales</taxon>
        <taxon>Candidatus Vecturitrichaceae</taxon>
        <taxon>Candidatus Vecturithrix</taxon>
    </lineage>
</organism>
<dbReference type="HOGENOM" id="CLU_010194_1_1_0"/>
<dbReference type="PROSITE" id="PS00061">
    <property type="entry name" value="ADH_SHORT"/>
    <property type="match status" value="1"/>
</dbReference>
<dbReference type="AlphaFoldDB" id="A0A081C7Y1"/>
<dbReference type="Proteomes" id="UP000030661">
    <property type="component" value="Unassembled WGS sequence"/>
</dbReference>
<dbReference type="InterPro" id="IPR002347">
    <property type="entry name" value="SDR_fam"/>
</dbReference>
<reference evidence="3" key="1">
    <citation type="journal article" date="2015" name="PeerJ">
        <title>First genomic representation of candidate bacterial phylum KSB3 points to enhanced environmental sensing as a trigger of wastewater bulking.</title>
        <authorList>
            <person name="Sekiguchi Y."/>
            <person name="Ohashi A."/>
            <person name="Parks D.H."/>
            <person name="Yamauchi T."/>
            <person name="Tyson G.W."/>
            <person name="Hugenholtz P."/>
        </authorList>
    </citation>
    <scope>NUCLEOTIDE SEQUENCE [LARGE SCALE GENOMIC DNA]</scope>
</reference>
<dbReference type="Gene3D" id="3.40.50.720">
    <property type="entry name" value="NAD(P)-binding Rossmann-like Domain"/>
    <property type="match status" value="1"/>
</dbReference>
<keyword evidence="2" id="KW-0560">Oxidoreductase</keyword>
<evidence type="ECO:0000256" key="1">
    <source>
        <dbReference type="ARBA" id="ARBA00006484"/>
    </source>
</evidence>
<evidence type="ECO:0000313" key="4">
    <source>
        <dbReference type="Proteomes" id="UP000030661"/>
    </source>
</evidence>
<dbReference type="PRINTS" id="PR00081">
    <property type="entry name" value="GDHRDH"/>
</dbReference>
<dbReference type="PANTHER" id="PTHR42760">
    <property type="entry name" value="SHORT-CHAIN DEHYDROGENASES/REDUCTASES FAMILY MEMBER"/>
    <property type="match status" value="1"/>
</dbReference>
<evidence type="ECO:0000256" key="2">
    <source>
        <dbReference type="ARBA" id="ARBA00023002"/>
    </source>
</evidence>
<comment type="similarity">
    <text evidence="1">Belongs to the short-chain dehydrogenases/reductases (SDR) family.</text>
</comment>
<name>A0A081C7Y1_VECG1</name>
<dbReference type="EMBL" id="DF820474">
    <property type="protein sequence ID" value="GAK60686.1"/>
    <property type="molecule type" value="Genomic_DNA"/>
</dbReference>
<dbReference type="Pfam" id="PF13561">
    <property type="entry name" value="adh_short_C2"/>
    <property type="match status" value="1"/>
</dbReference>
<dbReference type="InterPro" id="IPR036291">
    <property type="entry name" value="NAD(P)-bd_dom_sf"/>
</dbReference>